<dbReference type="PROSITE" id="PS00061">
    <property type="entry name" value="ADH_SHORT"/>
    <property type="match status" value="1"/>
</dbReference>
<keyword evidence="2" id="KW-0521">NADP</keyword>
<protein>
    <submittedName>
        <fullName evidence="5">15-hydroxyprostaglandin dehydrogenase (Nad(+))</fullName>
    </submittedName>
</protein>
<comment type="caution">
    <text evidence="5">The sequence shown here is derived from an EMBL/GenBank/DDBJ whole genome shotgun (WGS) entry which is preliminary data.</text>
</comment>
<accession>A0A1Q3EMT6</accession>
<dbReference type="SUPFAM" id="SSF51735">
    <property type="entry name" value="NAD(P)-binding Rossmann-fold domains"/>
    <property type="match status" value="1"/>
</dbReference>
<evidence type="ECO:0000256" key="3">
    <source>
        <dbReference type="ARBA" id="ARBA00023002"/>
    </source>
</evidence>
<dbReference type="InterPro" id="IPR002347">
    <property type="entry name" value="SDR_fam"/>
</dbReference>
<keyword evidence="6" id="KW-1185">Reference proteome</keyword>
<dbReference type="GO" id="GO:0005737">
    <property type="term" value="C:cytoplasm"/>
    <property type="evidence" value="ECO:0007669"/>
    <property type="project" value="TreeGrafter"/>
</dbReference>
<dbReference type="AlphaFoldDB" id="A0A1Q3EMT6"/>
<gene>
    <name evidence="5" type="ORF">LENED_010584</name>
</gene>
<evidence type="ECO:0000313" key="6">
    <source>
        <dbReference type="Proteomes" id="UP000188533"/>
    </source>
</evidence>
<dbReference type="EMBL" id="BDGU01000660">
    <property type="protein sequence ID" value="GAW08523.1"/>
    <property type="molecule type" value="Genomic_DNA"/>
</dbReference>
<dbReference type="STRING" id="5353.A0A1Q3EMT6"/>
<evidence type="ECO:0000313" key="5">
    <source>
        <dbReference type="EMBL" id="GAW08523.1"/>
    </source>
</evidence>
<evidence type="ECO:0000256" key="1">
    <source>
        <dbReference type="ARBA" id="ARBA00006484"/>
    </source>
</evidence>
<dbReference type="InterPro" id="IPR020904">
    <property type="entry name" value="Sc_DH/Rdtase_CS"/>
</dbReference>
<comment type="similarity">
    <text evidence="1 4">Belongs to the short-chain dehydrogenases/reductases (SDR) family.</text>
</comment>
<evidence type="ECO:0000256" key="4">
    <source>
        <dbReference type="RuleBase" id="RU000363"/>
    </source>
</evidence>
<dbReference type="Proteomes" id="UP000188533">
    <property type="component" value="Unassembled WGS sequence"/>
</dbReference>
<dbReference type="PRINTS" id="PR00080">
    <property type="entry name" value="SDRFAMILY"/>
</dbReference>
<dbReference type="InterPro" id="IPR036291">
    <property type="entry name" value="NAD(P)-bd_dom_sf"/>
</dbReference>
<dbReference type="Pfam" id="PF00106">
    <property type="entry name" value="adh_short"/>
    <property type="match status" value="1"/>
</dbReference>
<dbReference type="GO" id="GO:0016616">
    <property type="term" value="F:oxidoreductase activity, acting on the CH-OH group of donors, NAD or NADP as acceptor"/>
    <property type="evidence" value="ECO:0007669"/>
    <property type="project" value="TreeGrafter"/>
</dbReference>
<dbReference type="PANTHER" id="PTHR44229:SF4">
    <property type="entry name" value="15-HYDROXYPROSTAGLANDIN DEHYDROGENASE [NAD(+)]"/>
    <property type="match status" value="1"/>
</dbReference>
<reference evidence="5 6" key="1">
    <citation type="submission" date="2016-08" db="EMBL/GenBank/DDBJ databases">
        <authorList>
            <consortium name="Lentinula edodes genome sequencing consortium"/>
            <person name="Sakamoto Y."/>
            <person name="Nakade K."/>
            <person name="Sato S."/>
            <person name="Yoshida Y."/>
            <person name="Miyazaki K."/>
            <person name="Natsume S."/>
            <person name="Konno N."/>
        </authorList>
    </citation>
    <scope>NUCLEOTIDE SEQUENCE [LARGE SCALE GENOMIC DNA]</scope>
    <source>
        <strain evidence="5 6">NBRC 111202</strain>
    </source>
</reference>
<sequence length="337" mass="36208">MRLRPPPTGVSLNLVTIMGVHGPEPSSHSKAYLRGSAGIPLDISYSSMTSLQLDGDVAFVTGAASGFGLAITKALVSKGVKVIMVDINQCDDVASELNNKAGKTVVIARKANTTSWEQQYAAYEAGKELFGHIDYFFANAGIAERPWLPNFDPVTAAERPIIKPDITTLNIDLIGQLYTAALALQTFERQSTNKHGFRGKLLMTASVYGFFPSAIMPMYASAKAAIVNFTRSAAIMYAEKGITINTIAPSMAATNIAGPPEVSAEFMKGFSEDDLCTVEFVVEQYMSLLGDSKDSGRVIAISGTQAWDQPRDNYNYEACKSAISIIDAQLAKAFASM</sequence>
<dbReference type="PRINTS" id="PR00081">
    <property type="entry name" value="GDHRDH"/>
</dbReference>
<organism evidence="5 6">
    <name type="scientific">Lentinula edodes</name>
    <name type="common">Shiitake mushroom</name>
    <name type="synonym">Lentinus edodes</name>
    <dbReference type="NCBI Taxonomy" id="5353"/>
    <lineage>
        <taxon>Eukaryota</taxon>
        <taxon>Fungi</taxon>
        <taxon>Dikarya</taxon>
        <taxon>Basidiomycota</taxon>
        <taxon>Agaricomycotina</taxon>
        <taxon>Agaricomycetes</taxon>
        <taxon>Agaricomycetidae</taxon>
        <taxon>Agaricales</taxon>
        <taxon>Marasmiineae</taxon>
        <taxon>Omphalotaceae</taxon>
        <taxon>Lentinula</taxon>
    </lineage>
</organism>
<evidence type="ECO:0000256" key="2">
    <source>
        <dbReference type="ARBA" id="ARBA00022857"/>
    </source>
</evidence>
<name>A0A1Q3EMT6_LENED</name>
<reference evidence="5 6" key="2">
    <citation type="submission" date="2017-02" db="EMBL/GenBank/DDBJ databases">
        <title>A genome survey and senescence transcriptome analysis in Lentinula edodes.</title>
        <authorList>
            <person name="Sakamoto Y."/>
            <person name="Nakade K."/>
            <person name="Sato S."/>
            <person name="Yoshida Y."/>
            <person name="Miyazaki K."/>
            <person name="Natsume S."/>
            <person name="Konno N."/>
        </authorList>
    </citation>
    <scope>NUCLEOTIDE SEQUENCE [LARGE SCALE GENOMIC DNA]</scope>
    <source>
        <strain evidence="5 6">NBRC 111202</strain>
    </source>
</reference>
<dbReference type="PANTHER" id="PTHR44229">
    <property type="entry name" value="15-HYDROXYPROSTAGLANDIN DEHYDROGENASE [NAD(+)]"/>
    <property type="match status" value="1"/>
</dbReference>
<proteinExistence type="inferred from homology"/>
<dbReference type="Gene3D" id="3.40.50.720">
    <property type="entry name" value="NAD(P)-binding Rossmann-like Domain"/>
    <property type="match status" value="1"/>
</dbReference>
<keyword evidence="3" id="KW-0560">Oxidoreductase</keyword>